<evidence type="ECO:0000313" key="2">
    <source>
        <dbReference type="EMBL" id="GKV31782.1"/>
    </source>
</evidence>
<dbReference type="SUPFAM" id="SSF56219">
    <property type="entry name" value="DNase I-like"/>
    <property type="match status" value="1"/>
</dbReference>
<dbReference type="PROSITE" id="PS50878">
    <property type="entry name" value="RT_POL"/>
    <property type="match status" value="1"/>
</dbReference>
<dbReference type="EMBL" id="BPVZ01000092">
    <property type="protein sequence ID" value="GKV31782.1"/>
    <property type="molecule type" value="Genomic_DNA"/>
</dbReference>
<evidence type="ECO:0000259" key="1">
    <source>
        <dbReference type="PROSITE" id="PS50878"/>
    </source>
</evidence>
<gene>
    <name evidence="2" type="ORF">SLEP1_g40447</name>
</gene>
<dbReference type="Gene3D" id="3.60.10.10">
    <property type="entry name" value="Endonuclease/exonuclease/phosphatase"/>
    <property type="match status" value="1"/>
</dbReference>
<dbReference type="SUPFAM" id="SSF56672">
    <property type="entry name" value="DNA/RNA polymerases"/>
    <property type="match status" value="1"/>
</dbReference>
<name>A0AAV5L4U0_9ROSI</name>
<proteinExistence type="predicted"/>
<reference evidence="2 3" key="1">
    <citation type="journal article" date="2021" name="Commun. Biol.">
        <title>The genome of Shorea leprosula (Dipterocarpaceae) highlights the ecological relevance of drought in aseasonal tropical rainforests.</title>
        <authorList>
            <person name="Ng K.K.S."/>
            <person name="Kobayashi M.J."/>
            <person name="Fawcett J.A."/>
            <person name="Hatakeyama M."/>
            <person name="Paape T."/>
            <person name="Ng C.H."/>
            <person name="Ang C.C."/>
            <person name="Tnah L.H."/>
            <person name="Lee C.T."/>
            <person name="Nishiyama T."/>
            <person name="Sese J."/>
            <person name="O'Brien M.J."/>
            <person name="Copetti D."/>
            <person name="Mohd Noor M.I."/>
            <person name="Ong R.C."/>
            <person name="Putra M."/>
            <person name="Sireger I.Z."/>
            <person name="Indrioko S."/>
            <person name="Kosugi Y."/>
            <person name="Izuno A."/>
            <person name="Isagi Y."/>
            <person name="Lee S.L."/>
            <person name="Shimizu K.K."/>
        </authorList>
    </citation>
    <scope>NUCLEOTIDE SEQUENCE [LARGE SCALE GENOMIC DNA]</scope>
    <source>
        <strain evidence="2">214</strain>
    </source>
</reference>
<dbReference type="Proteomes" id="UP001054252">
    <property type="component" value="Unassembled WGS sequence"/>
</dbReference>
<keyword evidence="3" id="KW-1185">Reference proteome</keyword>
<accession>A0AAV5L4U0</accession>
<dbReference type="InterPro" id="IPR036691">
    <property type="entry name" value="Endo/exonu/phosph_ase_sf"/>
</dbReference>
<organism evidence="2 3">
    <name type="scientific">Rubroshorea leprosula</name>
    <dbReference type="NCBI Taxonomy" id="152421"/>
    <lineage>
        <taxon>Eukaryota</taxon>
        <taxon>Viridiplantae</taxon>
        <taxon>Streptophyta</taxon>
        <taxon>Embryophyta</taxon>
        <taxon>Tracheophyta</taxon>
        <taxon>Spermatophyta</taxon>
        <taxon>Magnoliopsida</taxon>
        <taxon>eudicotyledons</taxon>
        <taxon>Gunneridae</taxon>
        <taxon>Pentapetalae</taxon>
        <taxon>rosids</taxon>
        <taxon>malvids</taxon>
        <taxon>Malvales</taxon>
        <taxon>Dipterocarpaceae</taxon>
        <taxon>Rubroshorea</taxon>
    </lineage>
</organism>
<protein>
    <recommendedName>
        <fullName evidence="1">Reverse transcriptase domain-containing protein</fullName>
    </recommendedName>
</protein>
<comment type="caution">
    <text evidence="2">The sequence shown here is derived from an EMBL/GenBank/DDBJ whole genome shotgun (WGS) entry which is preliminary data.</text>
</comment>
<dbReference type="InterPro" id="IPR000477">
    <property type="entry name" value="RT_dom"/>
</dbReference>
<dbReference type="PANTHER" id="PTHR33116:SF78">
    <property type="entry name" value="OS12G0587133 PROTEIN"/>
    <property type="match status" value="1"/>
</dbReference>
<sequence length="812" mass="93605">MREFDDFVHSSELIDLPLVGRKYTWYSSNGQSMSRLDRFLLSEEWMAKWSNVKQWGMKRSISDHCPILLKNEQVDWGPKPFKLYDAWLENPGCKEVITKVWKSCEVKGWSGFILKEKLKHTKLALKEWSNNMNMEVDRQLKDAEVTIARIDEKGEQNQLSDNDIEMRRKCFIDLWKNLRIKERMWQQKSRMLWLKEGDANTKFFHRSVKGRWRRNEVNSIRINGVQLIEVETIKQETAKYFQDLFAEEQWSRPKLDGISFKQISRTDNETLIAAFSEQEIKEAIWDCDSSKSPGPDGFNFRFVKTMWEVIKFDVINFVQEFQEHGRLVRGSNASFIVLIPKTENPQGIEEYRPISLIGVMYKIIAKLLANRLRKVLPMVIGEQQMAFLEERQLAEGVVIANEVIDEVKRKKMKSFLFKADFEKAYDKVCWEFIEYMMLRMGFNATWRKWIQECLKSSSISILINGSPTKQFPVYKGIRQGDPLSPFLFLIVAEGLNGLVSSAVEKGWYKGVPIGSGGTMVTHLQFADDTLFFGEATEDNIWVIKCIMRTFELASGLKINFRKSELMGVGVDKSWSGKMAYRLYCKEGELLVKYLGIPIGGSQRRVAMWQPLVESVKRKLATWKGRQLSMGGRITLINSVLSSLPVFLMSVFVIPKGIIYAIDKIRKSFLWGGKGEDRKINWVSWERVCKKKEEGGLGVRDLRKFNLALMGKWWGRLAENGEGLWKRIIVEKYGNGGGHWQDWIDENSGVGSTWWRDVRAINTIDASTPSLTKSQNLVEPISTQTGGDGEINEAAFSRTFGSATLSQVYTTAP</sequence>
<dbReference type="InterPro" id="IPR043502">
    <property type="entry name" value="DNA/RNA_pol_sf"/>
</dbReference>
<dbReference type="CDD" id="cd01650">
    <property type="entry name" value="RT_nLTR_like"/>
    <property type="match status" value="1"/>
</dbReference>
<dbReference type="PANTHER" id="PTHR33116">
    <property type="entry name" value="REVERSE TRANSCRIPTASE ZINC-BINDING DOMAIN-CONTAINING PROTEIN-RELATED-RELATED"/>
    <property type="match status" value="1"/>
</dbReference>
<dbReference type="AlphaFoldDB" id="A0AAV5L4U0"/>
<feature type="domain" description="Reverse transcriptase" evidence="1">
    <location>
        <begin position="320"/>
        <end position="598"/>
    </location>
</feature>
<dbReference type="Pfam" id="PF00078">
    <property type="entry name" value="RVT_1"/>
    <property type="match status" value="1"/>
</dbReference>
<evidence type="ECO:0000313" key="3">
    <source>
        <dbReference type="Proteomes" id="UP001054252"/>
    </source>
</evidence>